<protein>
    <submittedName>
        <fullName evidence="2">Uncharacterized protein</fullName>
    </submittedName>
</protein>
<dbReference type="Proteomes" id="UP001149163">
    <property type="component" value="Unassembled WGS sequence"/>
</dbReference>
<name>A0A9W9I8Y1_9EURO</name>
<dbReference type="RefSeq" id="XP_056545409.1">
    <property type="nucleotide sequence ID" value="XM_056686667.1"/>
</dbReference>
<evidence type="ECO:0000313" key="2">
    <source>
        <dbReference type="EMBL" id="KAJ5168948.1"/>
    </source>
</evidence>
<organism evidence="2 3">
    <name type="scientific">Penicillium canariense</name>
    <dbReference type="NCBI Taxonomy" id="189055"/>
    <lineage>
        <taxon>Eukaryota</taxon>
        <taxon>Fungi</taxon>
        <taxon>Dikarya</taxon>
        <taxon>Ascomycota</taxon>
        <taxon>Pezizomycotina</taxon>
        <taxon>Eurotiomycetes</taxon>
        <taxon>Eurotiomycetidae</taxon>
        <taxon>Eurotiales</taxon>
        <taxon>Aspergillaceae</taxon>
        <taxon>Penicillium</taxon>
    </lineage>
</organism>
<evidence type="ECO:0000256" key="1">
    <source>
        <dbReference type="SAM" id="MobiDB-lite"/>
    </source>
</evidence>
<proteinExistence type="predicted"/>
<feature type="region of interest" description="Disordered" evidence="1">
    <location>
        <begin position="194"/>
        <end position="253"/>
    </location>
</feature>
<dbReference type="EMBL" id="JAPQKN010000002">
    <property type="protein sequence ID" value="KAJ5168948.1"/>
    <property type="molecule type" value="Genomic_DNA"/>
</dbReference>
<keyword evidence="3" id="KW-1185">Reference proteome</keyword>
<reference evidence="2" key="1">
    <citation type="submission" date="2022-11" db="EMBL/GenBank/DDBJ databases">
        <authorList>
            <person name="Petersen C."/>
        </authorList>
    </citation>
    <scope>NUCLEOTIDE SEQUENCE</scope>
    <source>
        <strain evidence="2">IBT 26290</strain>
    </source>
</reference>
<comment type="caution">
    <text evidence="2">The sequence shown here is derived from an EMBL/GenBank/DDBJ whole genome shotgun (WGS) entry which is preliminary data.</text>
</comment>
<feature type="region of interest" description="Disordered" evidence="1">
    <location>
        <begin position="29"/>
        <end position="51"/>
    </location>
</feature>
<accession>A0A9W9I8Y1</accession>
<gene>
    <name evidence="2" type="ORF">N7482_004542</name>
</gene>
<evidence type="ECO:0000313" key="3">
    <source>
        <dbReference type="Proteomes" id="UP001149163"/>
    </source>
</evidence>
<feature type="region of interest" description="Disordered" evidence="1">
    <location>
        <begin position="157"/>
        <end position="177"/>
    </location>
</feature>
<sequence>MEHGHPDSGHCAQAVEIWTDPRACAPPRAKHGREIIGSPPSRPFNSGFDVTTDRASKVYPTRGRAKGGVPAPQNDIIETSIPALCTSCLVIILVPPSHRRPTSQSYMVPLVSICGQGFCARLHSKFNTDGVVISTWFQHQQDKGNTALAITKDRERTRCDATHSPKRPLPNPPTSEIRDLSVAADPGGEIARAVPPSKIGPGQRKPWTATRGNRAGRTQCDGRSGPFKDRGPPARIASAGPNPLSGHPPFHPPLRARCHVAWIRFF</sequence>
<dbReference type="GeneID" id="81425843"/>
<dbReference type="AlphaFoldDB" id="A0A9W9I8Y1"/>
<reference evidence="2" key="2">
    <citation type="journal article" date="2023" name="IMA Fungus">
        <title>Comparative genomic study of the Penicillium genus elucidates a diverse pangenome and 15 lateral gene transfer events.</title>
        <authorList>
            <person name="Petersen C."/>
            <person name="Sorensen T."/>
            <person name="Nielsen M.R."/>
            <person name="Sondergaard T.E."/>
            <person name="Sorensen J.L."/>
            <person name="Fitzpatrick D.A."/>
            <person name="Frisvad J.C."/>
            <person name="Nielsen K.L."/>
        </authorList>
    </citation>
    <scope>NUCLEOTIDE SEQUENCE</scope>
    <source>
        <strain evidence="2">IBT 26290</strain>
    </source>
</reference>